<evidence type="ECO:0000256" key="1">
    <source>
        <dbReference type="SAM" id="MobiDB-lite"/>
    </source>
</evidence>
<keyword evidence="3" id="KW-1185">Reference proteome</keyword>
<organism evidence="2 3">
    <name type="scientific">Russula ochroleuca</name>
    <dbReference type="NCBI Taxonomy" id="152965"/>
    <lineage>
        <taxon>Eukaryota</taxon>
        <taxon>Fungi</taxon>
        <taxon>Dikarya</taxon>
        <taxon>Basidiomycota</taxon>
        <taxon>Agaricomycotina</taxon>
        <taxon>Agaricomycetes</taxon>
        <taxon>Russulales</taxon>
        <taxon>Russulaceae</taxon>
        <taxon>Russula</taxon>
    </lineage>
</organism>
<sequence length="229" mass="23505">MSTHDKATSDNTYPSRPAAQQKQGSSITDKIGGAVDVIHGTGDVIRGHAMDAVDFGHGNGKAIVAAGRDEVQRGLNKIEGRPTATSATGGHAPDYLGGVDGGTGAAPSLDPNTPQYSTSAPRADPTTEKVRGYTADTGYPADKSTASATANSALGRTSEQQQFSATVSPRDRPTQGPTAADDPSVQRDIDVRQQGASSDRDKGNRTTADASYPANAAGQEQPSRTALQA</sequence>
<gene>
    <name evidence="2" type="ORF">DFH94DRAFT_131509</name>
</gene>
<feature type="compositionally biased region" description="Polar residues" evidence="1">
    <location>
        <begin position="9"/>
        <end position="28"/>
    </location>
</feature>
<proteinExistence type="predicted"/>
<reference evidence="2" key="1">
    <citation type="submission" date="2019-10" db="EMBL/GenBank/DDBJ databases">
        <authorList>
            <consortium name="DOE Joint Genome Institute"/>
            <person name="Kuo A."/>
            <person name="Miyauchi S."/>
            <person name="Kiss E."/>
            <person name="Drula E."/>
            <person name="Kohler A."/>
            <person name="Sanchez-Garcia M."/>
            <person name="Andreopoulos B."/>
            <person name="Barry K.W."/>
            <person name="Bonito G."/>
            <person name="Buee M."/>
            <person name="Carver A."/>
            <person name="Chen C."/>
            <person name="Cichocki N."/>
            <person name="Clum A."/>
            <person name="Culley D."/>
            <person name="Crous P.W."/>
            <person name="Fauchery L."/>
            <person name="Girlanda M."/>
            <person name="Hayes R."/>
            <person name="Keri Z."/>
            <person name="LaButti K."/>
            <person name="Lipzen A."/>
            <person name="Lombard V."/>
            <person name="Magnuson J."/>
            <person name="Maillard F."/>
            <person name="Morin E."/>
            <person name="Murat C."/>
            <person name="Nolan M."/>
            <person name="Ohm R."/>
            <person name="Pangilinan J."/>
            <person name="Pereira M."/>
            <person name="Perotto S."/>
            <person name="Peter M."/>
            <person name="Riley R."/>
            <person name="Sitrit Y."/>
            <person name="Stielow B."/>
            <person name="Szollosi G."/>
            <person name="Zifcakova L."/>
            <person name="Stursova M."/>
            <person name="Spatafora J.W."/>
            <person name="Tedersoo L."/>
            <person name="Vaario L.-M."/>
            <person name="Yamada A."/>
            <person name="Yan M."/>
            <person name="Wang P."/>
            <person name="Xu J."/>
            <person name="Bruns T."/>
            <person name="Baldrian P."/>
            <person name="Vilgalys R."/>
            <person name="Henrissat B."/>
            <person name="Grigoriev I.V."/>
            <person name="Hibbett D."/>
            <person name="Nagy L.G."/>
            <person name="Martin F.M."/>
        </authorList>
    </citation>
    <scope>NUCLEOTIDE SEQUENCE</scope>
    <source>
        <strain evidence="2">Prilba</strain>
    </source>
</reference>
<feature type="compositionally biased region" description="Polar residues" evidence="1">
    <location>
        <begin position="218"/>
        <end position="229"/>
    </location>
</feature>
<feature type="region of interest" description="Disordered" evidence="1">
    <location>
        <begin position="74"/>
        <end position="229"/>
    </location>
</feature>
<comment type="caution">
    <text evidence="2">The sequence shown here is derived from an EMBL/GenBank/DDBJ whole genome shotgun (WGS) entry which is preliminary data.</text>
</comment>
<dbReference type="OrthoDB" id="2590867at2759"/>
<feature type="region of interest" description="Disordered" evidence="1">
    <location>
        <begin position="1"/>
        <end position="32"/>
    </location>
</feature>
<accession>A0A9P5MQ54</accession>
<dbReference type="EMBL" id="WHVB01000017">
    <property type="protein sequence ID" value="KAF8474443.1"/>
    <property type="molecule type" value="Genomic_DNA"/>
</dbReference>
<name>A0A9P5MQ54_9AGAM</name>
<reference evidence="2" key="2">
    <citation type="journal article" date="2020" name="Nat. Commun.">
        <title>Large-scale genome sequencing of mycorrhizal fungi provides insights into the early evolution of symbiotic traits.</title>
        <authorList>
            <person name="Miyauchi S."/>
            <person name="Kiss E."/>
            <person name="Kuo A."/>
            <person name="Drula E."/>
            <person name="Kohler A."/>
            <person name="Sanchez-Garcia M."/>
            <person name="Morin E."/>
            <person name="Andreopoulos B."/>
            <person name="Barry K.W."/>
            <person name="Bonito G."/>
            <person name="Buee M."/>
            <person name="Carver A."/>
            <person name="Chen C."/>
            <person name="Cichocki N."/>
            <person name="Clum A."/>
            <person name="Culley D."/>
            <person name="Crous P.W."/>
            <person name="Fauchery L."/>
            <person name="Girlanda M."/>
            <person name="Hayes R.D."/>
            <person name="Keri Z."/>
            <person name="LaButti K."/>
            <person name="Lipzen A."/>
            <person name="Lombard V."/>
            <person name="Magnuson J."/>
            <person name="Maillard F."/>
            <person name="Murat C."/>
            <person name="Nolan M."/>
            <person name="Ohm R.A."/>
            <person name="Pangilinan J."/>
            <person name="Pereira M.F."/>
            <person name="Perotto S."/>
            <person name="Peter M."/>
            <person name="Pfister S."/>
            <person name="Riley R."/>
            <person name="Sitrit Y."/>
            <person name="Stielow J.B."/>
            <person name="Szollosi G."/>
            <person name="Zifcakova L."/>
            <person name="Stursova M."/>
            <person name="Spatafora J.W."/>
            <person name="Tedersoo L."/>
            <person name="Vaario L.M."/>
            <person name="Yamada A."/>
            <person name="Yan M."/>
            <person name="Wang P."/>
            <person name="Xu J."/>
            <person name="Bruns T."/>
            <person name="Baldrian P."/>
            <person name="Vilgalys R."/>
            <person name="Dunand C."/>
            <person name="Henrissat B."/>
            <person name="Grigoriev I.V."/>
            <person name="Hibbett D."/>
            <person name="Nagy L.G."/>
            <person name="Martin F.M."/>
        </authorList>
    </citation>
    <scope>NUCLEOTIDE SEQUENCE</scope>
    <source>
        <strain evidence="2">Prilba</strain>
    </source>
</reference>
<evidence type="ECO:0000313" key="3">
    <source>
        <dbReference type="Proteomes" id="UP000759537"/>
    </source>
</evidence>
<dbReference type="Proteomes" id="UP000759537">
    <property type="component" value="Unassembled WGS sequence"/>
</dbReference>
<feature type="compositionally biased region" description="Polar residues" evidence="1">
    <location>
        <begin position="110"/>
        <end position="120"/>
    </location>
</feature>
<protein>
    <submittedName>
        <fullName evidence="2">Uncharacterized protein</fullName>
    </submittedName>
</protein>
<evidence type="ECO:0000313" key="2">
    <source>
        <dbReference type="EMBL" id="KAF8474443.1"/>
    </source>
</evidence>
<dbReference type="AlphaFoldDB" id="A0A9P5MQ54"/>
<feature type="compositionally biased region" description="Polar residues" evidence="1">
    <location>
        <begin position="144"/>
        <end position="167"/>
    </location>
</feature>